<gene>
    <name evidence="7" type="ORF">UM93_01595</name>
</gene>
<keyword evidence="1" id="KW-0378">Hydrolase</keyword>
<keyword evidence="8" id="KW-1185">Reference proteome</keyword>
<dbReference type="InterPro" id="IPR003961">
    <property type="entry name" value="FN3_dom"/>
</dbReference>
<dbReference type="GO" id="GO:0000272">
    <property type="term" value="P:polysaccharide catabolic process"/>
    <property type="evidence" value="ECO:0007669"/>
    <property type="project" value="UniProtKB-KW"/>
</dbReference>
<dbReference type="SUPFAM" id="SSF63829">
    <property type="entry name" value="Calcium-dependent phosphotriesterase"/>
    <property type="match status" value="1"/>
</dbReference>
<keyword evidence="2" id="KW-0624">Polysaccharide degradation</keyword>
<keyword evidence="4" id="KW-0812">Transmembrane</keyword>
<dbReference type="CDD" id="cd00063">
    <property type="entry name" value="FN3"/>
    <property type="match status" value="1"/>
</dbReference>
<dbReference type="Gene3D" id="2.40.10.500">
    <property type="match status" value="1"/>
</dbReference>
<dbReference type="InterPro" id="IPR036116">
    <property type="entry name" value="FN3_sf"/>
</dbReference>
<feature type="signal peptide" evidence="5">
    <location>
        <begin position="1"/>
        <end position="28"/>
    </location>
</feature>
<name>A0A0D4BW86_9MICC</name>
<organism evidence="7 8">
    <name type="scientific">Psychromicrobium lacuslunae</name>
    <dbReference type="NCBI Taxonomy" id="1618207"/>
    <lineage>
        <taxon>Bacteria</taxon>
        <taxon>Bacillati</taxon>
        <taxon>Actinomycetota</taxon>
        <taxon>Actinomycetes</taxon>
        <taxon>Micrococcales</taxon>
        <taxon>Micrococcaceae</taxon>
        <taxon>Psychromicrobium</taxon>
    </lineage>
</organism>
<dbReference type="InterPro" id="IPR013783">
    <property type="entry name" value="Ig-like_fold"/>
</dbReference>
<dbReference type="GO" id="GO:0016798">
    <property type="term" value="F:hydrolase activity, acting on glycosyl bonds"/>
    <property type="evidence" value="ECO:0007669"/>
    <property type="project" value="UniProtKB-KW"/>
</dbReference>
<evidence type="ECO:0000256" key="2">
    <source>
        <dbReference type="ARBA" id="ARBA00023326"/>
    </source>
</evidence>
<evidence type="ECO:0000259" key="6">
    <source>
        <dbReference type="PROSITE" id="PS50853"/>
    </source>
</evidence>
<evidence type="ECO:0000256" key="4">
    <source>
        <dbReference type="SAM" id="Phobius"/>
    </source>
</evidence>
<dbReference type="Pfam" id="PF19403">
    <property type="entry name" value="SpaA_2"/>
    <property type="match status" value="1"/>
</dbReference>
<dbReference type="SMART" id="SM00060">
    <property type="entry name" value="FN3"/>
    <property type="match status" value="1"/>
</dbReference>
<feature type="region of interest" description="Disordered" evidence="3">
    <location>
        <begin position="745"/>
        <end position="798"/>
    </location>
</feature>
<dbReference type="AlphaFoldDB" id="A0A0D4BW86"/>
<dbReference type="SUPFAM" id="SSF49265">
    <property type="entry name" value="Fibronectin type III"/>
    <property type="match status" value="1"/>
</dbReference>
<keyword evidence="4" id="KW-1133">Transmembrane helix</keyword>
<dbReference type="Pfam" id="PF19076">
    <property type="entry name" value="CshA_repeat"/>
    <property type="match status" value="1"/>
</dbReference>
<dbReference type="InterPro" id="IPR026395">
    <property type="entry name" value="CshA_fibril"/>
</dbReference>
<keyword evidence="5" id="KW-0732">Signal</keyword>
<dbReference type="InterPro" id="IPR011042">
    <property type="entry name" value="6-blade_b-propeller_TolB-like"/>
</dbReference>
<dbReference type="InterPro" id="IPR045826">
    <property type="entry name" value="SpaA_PFL_dom_2"/>
</dbReference>
<evidence type="ECO:0000256" key="5">
    <source>
        <dbReference type="SAM" id="SignalP"/>
    </source>
</evidence>
<feature type="chain" id="PRO_5002273992" description="Fibronectin type-III domain-containing protein" evidence="5">
    <location>
        <begin position="29"/>
        <end position="830"/>
    </location>
</feature>
<dbReference type="Gene3D" id="2.60.40.10">
    <property type="entry name" value="Immunoglobulins"/>
    <property type="match status" value="1"/>
</dbReference>
<evidence type="ECO:0000313" key="8">
    <source>
        <dbReference type="Proteomes" id="UP000061839"/>
    </source>
</evidence>
<feature type="transmembrane region" description="Helical" evidence="4">
    <location>
        <begin position="803"/>
        <end position="823"/>
    </location>
</feature>
<feature type="domain" description="Fibronectin type-III" evidence="6">
    <location>
        <begin position="441"/>
        <end position="545"/>
    </location>
</feature>
<dbReference type="PATRIC" id="fig|1618207.4.peg.326"/>
<dbReference type="KEGG" id="ari:UM93_01595"/>
<dbReference type="Pfam" id="PF00041">
    <property type="entry name" value="fn3"/>
    <property type="match status" value="1"/>
</dbReference>
<keyword evidence="2" id="KW-0119">Carbohydrate metabolism</keyword>
<protein>
    <recommendedName>
        <fullName evidence="6">Fibronectin type-III domain-containing protein</fullName>
    </recommendedName>
</protein>
<keyword evidence="1" id="KW-0326">Glycosidase</keyword>
<dbReference type="Proteomes" id="UP000061839">
    <property type="component" value="Chromosome"/>
</dbReference>
<dbReference type="Gene3D" id="2.120.10.30">
    <property type="entry name" value="TolB, C-terminal domain"/>
    <property type="match status" value="1"/>
</dbReference>
<keyword evidence="4" id="KW-0472">Membrane</keyword>
<reference evidence="7 8" key="1">
    <citation type="journal article" date="2015" name="Genome Announc.">
        <title>Complete Genome Sequencing of Protease-Producing Novel Arthrobacter sp. Strain IHBB 11108 Using PacBio Single-Molecule Real-Time Sequencing Technology.</title>
        <authorList>
            <person name="Kiran S."/>
            <person name="Swarnkar M.K."/>
            <person name="Pal M."/>
            <person name="Thakur R."/>
            <person name="Tewari R."/>
            <person name="Singh A.K."/>
            <person name="Gulati A."/>
        </authorList>
    </citation>
    <scope>NUCLEOTIDE SEQUENCE [LARGE SCALE GENOMIC DNA]</scope>
    <source>
        <strain evidence="7 8">IHBB 11108</strain>
    </source>
</reference>
<dbReference type="OrthoDB" id="4986608at2"/>
<dbReference type="EMBL" id="CP011005">
    <property type="protein sequence ID" value="AJT40559.1"/>
    <property type="molecule type" value="Genomic_DNA"/>
</dbReference>
<proteinExistence type="predicted"/>
<evidence type="ECO:0000313" key="7">
    <source>
        <dbReference type="EMBL" id="AJT40559.1"/>
    </source>
</evidence>
<dbReference type="PROSITE" id="PS50853">
    <property type="entry name" value="FN3"/>
    <property type="match status" value="1"/>
</dbReference>
<sequence length="830" mass="85957">MSRSHRYALITSVSLLFALIAPLTTAAAATPLQSTSNHLTPTSPAPLALLPAASGATTSVAAVPGKGQGSNQWGFAGDIETSRGASDSTFSYGVAISPTDGSLWVTDSGKVGWSSLLCQLAGLGAPPCQFGTPSIAHYPANGTVSSDYLGGGNYQATGYTASPGVNAGLGARFAPLAESDQKTFPAAEKAQHGPRGIVVDGTGTAWVVDSEANSPDSGPAQAIKRFAPDFSSLPGAGFTGSWAQTATPGYLNYRAGISVDSSGTVWVDNQVRDALDGFNPDGSVSTRVKLDVPAGTYSATDPGYRNPYGVAIDQTDDSYYLPLINFRDDPGLRNTPFIEKRDKSGKIIATFGQNQLTKGQVVFGSYVDQVTRHVYAWSGADTSSSALFEYTKDGEFIRSYTSSQFPGLTNIRGVATDSRGYLYVTVGQGSASTRVMVLAQTPSPVNSVCAARSVDKSSVSLSWNCDGPSVEGAQYSKAPVLDYVIESREIGGTSWSVIPHPPSTAQNRVISGLDPTKEYEFRVSAWNEAGNGDWASAQAVLAKSNDDLLQTSYHTSGSVDVLANDSFDANLPAVTTSLLDAQGSAVSELTVAGEGKYTLAGSVVTFSPEAGFHGQASPLKYRVSYADNCFSEALIRVQVGDPAMLTLVKKVDGDSGAAEPSAWSLSATAQDGSVVSGISGSSEVTRLPLTPGRYALAETGPTRGYQTAGFICVTGDGDPAAADSAVTLLAGQDTVCTVTNSYTAATVTPSPTASPSTSTSTPSPSTPTSTASSSQPAVPAQTSSQHPSAAESDPEMPETGFTAGWLELGLIAVMIGSIVLFSLKRRTRQH</sequence>
<evidence type="ECO:0000256" key="3">
    <source>
        <dbReference type="SAM" id="MobiDB-lite"/>
    </source>
</evidence>
<accession>A0A0D4BW86</accession>
<evidence type="ECO:0000256" key="1">
    <source>
        <dbReference type="ARBA" id="ARBA00023295"/>
    </source>
</evidence>
<dbReference type="HOGENOM" id="CLU_341510_0_0_11"/>
<feature type="compositionally biased region" description="Low complexity" evidence="3">
    <location>
        <begin position="745"/>
        <end position="784"/>
    </location>
</feature>